<evidence type="ECO:0000256" key="7">
    <source>
        <dbReference type="ARBA" id="ARBA00023136"/>
    </source>
</evidence>
<dbReference type="GO" id="GO:0015344">
    <property type="term" value="F:siderophore uptake transmembrane transporter activity"/>
    <property type="evidence" value="ECO:0007669"/>
    <property type="project" value="TreeGrafter"/>
</dbReference>
<evidence type="ECO:0000256" key="8">
    <source>
        <dbReference type="ARBA" id="ARBA00023170"/>
    </source>
</evidence>
<sequence>MPRFCALLLLLFCNTIVYSQTCTNTFTGTVIDLHDNSLLAGATVILAGSETAVQTDINGEFTFNNLCNSTYSFQVSHPFCATKGYTVLIDGDTNKTFKLEHHLEELNQVIIEGNAFASKTQTSNEQTLNTKDLEAFSSGSFGDALNSLSGVSTLSTGNVIVKPVVNGLHSSRVLIINNGVRMEDQEWGSEHAPNVDINSSGRVTLIKGANALQFGGDAVGGVIVTEASKIPVKDTLYGKTLSTLSSNGRGGVISSKLTKSFESGWFTSLQGTFKKYGDFESPDYILSNTGILERNFSVNAGLNRFDYGFDVYYSLFKNEIGILRASHLGGAQDQVRAIQSNEPLIINDFTYDINSPKQDVTHHLFRAKAFKKFTNLGKLSLQYDYQFNNRLEFDVRRGDDKDNASLDLDLKTHTIKLDFESSSIPDFNIKAGISGRHQNNFANPDTGVRRLIPDYDAYNLGVYGTGSYNLNSKWLIDAGVRFDYTYMDVFKYYRQSLWESRGYDILFPELVIQTVGNQILVNPELHFNNMSATVGTLYEFNEDYNASFNYALASRAPNPSELFSEGLHHSASRIELGDLRFTSEISQKIGLNFSKTKGIFRYTINPFLNHIKDFIVIEPTGVQQTVRGSFQVWEYRQARAQLLGLDLDATLDLSDKWQFKHQFSLVKGYDLTREDALINMPPVNTQNAITYTNSKIKNLKLELQSDYNFRQNEFPNTNFDVFVAETQTSEKVDVSTPPAAYHLLNFKSSIDFNIKNNSIITVGLGVDNLFNTSYRNYLNRLRYYADDLGRNFLLNLKINY</sequence>
<evidence type="ECO:0000256" key="3">
    <source>
        <dbReference type="ARBA" id="ARBA00022452"/>
    </source>
</evidence>
<keyword evidence="2 10" id="KW-0813">Transport</keyword>
<reference evidence="15 16" key="1">
    <citation type="submission" date="2018-03" db="EMBL/GenBank/DDBJ databases">
        <title>Mesoflavibacter sp. HG37 and Mesoflavibacter sp. HG96 sp.nov., two marine bacteria isolated from seawater of Western Pacific Ocean.</title>
        <authorList>
            <person name="Cheng H."/>
            <person name="Wu Y.-H."/>
            <person name="Guo L.-L."/>
            <person name="Xu X.-W."/>
        </authorList>
    </citation>
    <scope>NUCLEOTIDE SEQUENCE [LARGE SCALE GENOMIC DNA]</scope>
    <source>
        <strain evidence="15 16">KCTC 32269</strain>
    </source>
</reference>
<evidence type="ECO:0000256" key="1">
    <source>
        <dbReference type="ARBA" id="ARBA00004571"/>
    </source>
</evidence>
<evidence type="ECO:0000259" key="13">
    <source>
        <dbReference type="Pfam" id="PF00593"/>
    </source>
</evidence>
<evidence type="ECO:0000259" key="14">
    <source>
        <dbReference type="Pfam" id="PF07715"/>
    </source>
</evidence>
<evidence type="ECO:0000256" key="2">
    <source>
        <dbReference type="ARBA" id="ARBA00022448"/>
    </source>
</evidence>
<dbReference type="InterPro" id="IPR000531">
    <property type="entry name" value="Beta-barrel_TonB"/>
</dbReference>
<evidence type="ECO:0000256" key="12">
    <source>
        <dbReference type="SAM" id="SignalP"/>
    </source>
</evidence>
<dbReference type="InterPro" id="IPR008969">
    <property type="entry name" value="CarboxyPept-like_regulatory"/>
</dbReference>
<dbReference type="Gene3D" id="2.40.170.20">
    <property type="entry name" value="TonB-dependent receptor, beta-barrel domain"/>
    <property type="match status" value="1"/>
</dbReference>
<dbReference type="InterPro" id="IPR012910">
    <property type="entry name" value="Plug_dom"/>
</dbReference>
<gene>
    <name evidence="15" type="ORF">C7H52_07495</name>
</gene>
<dbReference type="SUPFAM" id="SSF56935">
    <property type="entry name" value="Porins"/>
    <property type="match status" value="1"/>
</dbReference>
<name>A0A2T1N8E5_9FLAO</name>
<keyword evidence="7 10" id="KW-0472">Membrane</keyword>
<keyword evidence="16" id="KW-1185">Reference proteome</keyword>
<dbReference type="Proteomes" id="UP000238426">
    <property type="component" value="Unassembled WGS sequence"/>
</dbReference>
<proteinExistence type="inferred from homology"/>
<dbReference type="Pfam" id="PF07715">
    <property type="entry name" value="Plug"/>
    <property type="match status" value="1"/>
</dbReference>
<evidence type="ECO:0000256" key="5">
    <source>
        <dbReference type="ARBA" id="ARBA00022729"/>
    </source>
</evidence>
<dbReference type="Gene3D" id="2.60.40.1120">
    <property type="entry name" value="Carboxypeptidase-like, regulatory domain"/>
    <property type="match status" value="1"/>
</dbReference>
<dbReference type="GO" id="GO:0009279">
    <property type="term" value="C:cell outer membrane"/>
    <property type="evidence" value="ECO:0007669"/>
    <property type="project" value="UniProtKB-SubCell"/>
</dbReference>
<dbReference type="PANTHER" id="PTHR30069">
    <property type="entry name" value="TONB-DEPENDENT OUTER MEMBRANE RECEPTOR"/>
    <property type="match status" value="1"/>
</dbReference>
<dbReference type="InterPro" id="IPR039426">
    <property type="entry name" value="TonB-dep_rcpt-like"/>
</dbReference>
<keyword evidence="3 10" id="KW-1134">Transmembrane beta strand</keyword>
<dbReference type="InterPro" id="IPR037066">
    <property type="entry name" value="Plug_dom_sf"/>
</dbReference>
<keyword evidence="4 10" id="KW-0812">Transmembrane</keyword>
<evidence type="ECO:0000313" key="15">
    <source>
        <dbReference type="EMBL" id="PSG88141.1"/>
    </source>
</evidence>
<dbReference type="SUPFAM" id="SSF49464">
    <property type="entry name" value="Carboxypeptidase regulatory domain-like"/>
    <property type="match status" value="1"/>
</dbReference>
<dbReference type="GO" id="GO:0044718">
    <property type="term" value="P:siderophore transmembrane transport"/>
    <property type="evidence" value="ECO:0007669"/>
    <property type="project" value="TreeGrafter"/>
</dbReference>
<keyword evidence="6 11" id="KW-0798">TonB box</keyword>
<evidence type="ECO:0000256" key="9">
    <source>
        <dbReference type="ARBA" id="ARBA00023237"/>
    </source>
</evidence>
<dbReference type="PROSITE" id="PS52016">
    <property type="entry name" value="TONB_DEPENDENT_REC_3"/>
    <property type="match status" value="1"/>
</dbReference>
<dbReference type="PANTHER" id="PTHR30069:SF29">
    <property type="entry name" value="HEMOGLOBIN AND HEMOGLOBIN-HAPTOGLOBIN-BINDING PROTEIN 1-RELATED"/>
    <property type="match status" value="1"/>
</dbReference>
<feature type="domain" description="TonB-dependent receptor plug" evidence="14">
    <location>
        <begin position="120"/>
        <end position="222"/>
    </location>
</feature>
<dbReference type="InterPro" id="IPR036942">
    <property type="entry name" value="Beta-barrel_TonB_sf"/>
</dbReference>
<comment type="similarity">
    <text evidence="10 11">Belongs to the TonB-dependent receptor family.</text>
</comment>
<dbReference type="Pfam" id="PF00593">
    <property type="entry name" value="TonB_dep_Rec_b-barrel"/>
    <property type="match status" value="1"/>
</dbReference>
<dbReference type="Gene3D" id="2.170.130.10">
    <property type="entry name" value="TonB-dependent receptor, plug domain"/>
    <property type="match status" value="1"/>
</dbReference>
<protein>
    <submittedName>
        <fullName evidence="15">TonB-dependent receptor</fullName>
    </submittedName>
</protein>
<keyword evidence="8 15" id="KW-0675">Receptor</keyword>
<keyword evidence="9 10" id="KW-0998">Cell outer membrane</keyword>
<feature type="domain" description="TonB-dependent receptor-like beta-barrel" evidence="13">
    <location>
        <begin position="379"/>
        <end position="769"/>
    </location>
</feature>
<evidence type="ECO:0000256" key="10">
    <source>
        <dbReference type="PROSITE-ProRule" id="PRU01360"/>
    </source>
</evidence>
<comment type="subcellular location">
    <subcellularLocation>
        <location evidence="1 10">Cell outer membrane</location>
        <topology evidence="1 10">Multi-pass membrane protein</topology>
    </subcellularLocation>
</comment>
<organism evidence="15 16">
    <name type="scientific">Aurantibacter aestuarii</name>
    <dbReference type="NCBI Taxonomy" id="1266046"/>
    <lineage>
        <taxon>Bacteria</taxon>
        <taxon>Pseudomonadati</taxon>
        <taxon>Bacteroidota</taxon>
        <taxon>Flavobacteriia</taxon>
        <taxon>Flavobacteriales</taxon>
        <taxon>Flavobacteriaceae</taxon>
        <taxon>Aurantibacter</taxon>
    </lineage>
</organism>
<feature type="signal peptide" evidence="12">
    <location>
        <begin position="1"/>
        <end position="19"/>
    </location>
</feature>
<evidence type="ECO:0000256" key="6">
    <source>
        <dbReference type="ARBA" id="ARBA00023077"/>
    </source>
</evidence>
<accession>A0A2T1N8E5</accession>
<evidence type="ECO:0000313" key="16">
    <source>
        <dbReference type="Proteomes" id="UP000238426"/>
    </source>
</evidence>
<dbReference type="EMBL" id="PXOQ01000009">
    <property type="protein sequence ID" value="PSG88141.1"/>
    <property type="molecule type" value="Genomic_DNA"/>
</dbReference>
<dbReference type="OrthoDB" id="9795928at2"/>
<evidence type="ECO:0000256" key="11">
    <source>
        <dbReference type="RuleBase" id="RU003357"/>
    </source>
</evidence>
<keyword evidence="5 12" id="KW-0732">Signal</keyword>
<dbReference type="RefSeq" id="WP_106463280.1">
    <property type="nucleotide sequence ID" value="NZ_PXOQ01000009.1"/>
</dbReference>
<dbReference type="AlphaFoldDB" id="A0A2T1N8E5"/>
<feature type="chain" id="PRO_5015659906" evidence="12">
    <location>
        <begin position="20"/>
        <end position="800"/>
    </location>
</feature>
<dbReference type="Pfam" id="PF13715">
    <property type="entry name" value="CarbopepD_reg_2"/>
    <property type="match status" value="1"/>
</dbReference>
<evidence type="ECO:0000256" key="4">
    <source>
        <dbReference type="ARBA" id="ARBA00022692"/>
    </source>
</evidence>
<comment type="caution">
    <text evidence="15">The sequence shown here is derived from an EMBL/GenBank/DDBJ whole genome shotgun (WGS) entry which is preliminary data.</text>
</comment>